<protein>
    <recommendedName>
        <fullName evidence="3">DUF488 domain-containing protein</fullName>
    </recommendedName>
</protein>
<dbReference type="AlphaFoldDB" id="A0A1X2EES4"/>
<gene>
    <name evidence="1" type="ORF">AWC27_02255</name>
</gene>
<accession>A0A1X2EES4</accession>
<dbReference type="EMBL" id="LQPW01000107">
    <property type="protein sequence ID" value="ORW99665.1"/>
    <property type="molecule type" value="Genomic_DNA"/>
</dbReference>
<comment type="caution">
    <text evidence="1">The sequence shown here is derived from an EMBL/GenBank/DDBJ whole genome shotgun (WGS) entry which is preliminary data.</text>
</comment>
<dbReference type="Pfam" id="PF04343">
    <property type="entry name" value="DUF488"/>
    <property type="match status" value="1"/>
</dbReference>
<proteinExistence type="predicted"/>
<dbReference type="RefSeq" id="WP_085671245.1">
    <property type="nucleotide sequence ID" value="NZ_JACKRU010000842.1"/>
</dbReference>
<reference evidence="1 2" key="1">
    <citation type="submission" date="2016-01" db="EMBL/GenBank/DDBJ databases">
        <title>The new phylogeny of the genus Mycobacterium.</title>
        <authorList>
            <person name="Tarcisio F."/>
            <person name="Conor M."/>
            <person name="Antonella G."/>
            <person name="Elisabetta G."/>
            <person name="Giulia F.S."/>
            <person name="Sara T."/>
            <person name="Anna F."/>
            <person name="Clotilde B."/>
            <person name="Roberto B."/>
            <person name="Veronica D.S."/>
            <person name="Fabio R."/>
            <person name="Monica P."/>
            <person name="Olivier J."/>
            <person name="Enrico T."/>
            <person name="Nicola S."/>
        </authorList>
    </citation>
    <scope>NUCLEOTIDE SEQUENCE [LARGE SCALE GENOMIC DNA]</scope>
    <source>
        <strain evidence="1 2">DSM 44166</strain>
    </source>
</reference>
<dbReference type="PANTHER" id="PTHR39337">
    <property type="entry name" value="BLR5642 PROTEIN"/>
    <property type="match status" value="1"/>
</dbReference>
<evidence type="ECO:0000313" key="2">
    <source>
        <dbReference type="Proteomes" id="UP000193317"/>
    </source>
</evidence>
<name>A0A1X2EES4_MYCSZ</name>
<organism evidence="1 2">
    <name type="scientific">Mycobacterium szulgai</name>
    <dbReference type="NCBI Taxonomy" id="1787"/>
    <lineage>
        <taxon>Bacteria</taxon>
        <taxon>Bacillati</taxon>
        <taxon>Actinomycetota</taxon>
        <taxon>Actinomycetes</taxon>
        <taxon>Mycobacteriales</taxon>
        <taxon>Mycobacteriaceae</taxon>
        <taxon>Mycobacterium</taxon>
    </lineage>
</organism>
<keyword evidence="2" id="KW-1185">Reference proteome</keyword>
<dbReference type="PANTHER" id="PTHR39337:SF1">
    <property type="entry name" value="BLR5642 PROTEIN"/>
    <property type="match status" value="1"/>
</dbReference>
<dbReference type="OrthoDB" id="9789109at2"/>
<dbReference type="Proteomes" id="UP000193317">
    <property type="component" value="Unassembled WGS sequence"/>
</dbReference>
<evidence type="ECO:0000313" key="1">
    <source>
        <dbReference type="EMBL" id="ORW99665.1"/>
    </source>
</evidence>
<evidence type="ECO:0008006" key="3">
    <source>
        <dbReference type="Google" id="ProtNLM"/>
    </source>
</evidence>
<sequence>MKLYTIGFTKKSAERFFGLLKEAQATRLVDVRLNNVSQLAGFAKRDDLKFFLRAICNMDYVHCPELAPTQEMLDSYKKRGERTWAEYESQFTDLIKARRIEETVPQALLDNAVLLCSEDKPHHCHRRLVAEYLAQRWGDMNIEHLV</sequence>
<dbReference type="InterPro" id="IPR007438">
    <property type="entry name" value="DUF488"/>
</dbReference>